<dbReference type="EMBL" id="JASCZI010062957">
    <property type="protein sequence ID" value="MED6140951.1"/>
    <property type="molecule type" value="Genomic_DNA"/>
</dbReference>
<sequence>QQTFSLGQGKGQSLWTSNTSLSQARSSEILVHSKPPTETPVAPAVTAPTPSLLPRSVLFKRQPDSISEIVEMDEDEEEDPIEDPEEAPQDAEVEAEEDPEEDLAEESAAEEVPLEEDDFADYWALVDSDSEDATRDDPHF</sequence>
<feature type="region of interest" description="Disordered" evidence="1">
    <location>
        <begin position="62"/>
        <end position="119"/>
    </location>
</feature>
<accession>A0ABU6SY53</accession>
<proteinExistence type="predicted"/>
<evidence type="ECO:0000313" key="3">
    <source>
        <dbReference type="Proteomes" id="UP001341840"/>
    </source>
</evidence>
<evidence type="ECO:0000256" key="1">
    <source>
        <dbReference type="SAM" id="MobiDB-lite"/>
    </source>
</evidence>
<protein>
    <submittedName>
        <fullName evidence="2">Uncharacterized protein</fullName>
    </submittedName>
</protein>
<name>A0ABU6SY53_9FABA</name>
<feature type="region of interest" description="Disordered" evidence="1">
    <location>
        <begin position="1"/>
        <end position="49"/>
    </location>
</feature>
<feature type="compositionally biased region" description="Polar residues" evidence="1">
    <location>
        <begin position="1"/>
        <end position="26"/>
    </location>
</feature>
<feature type="compositionally biased region" description="Low complexity" evidence="1">
    <location>
        <begin position="39"/>
        <end position="49"/>
    </location>
</feature>
<feature type="non-terminal residue" evidence="2">
    <location>
        <position position="1"/>
    </location>
</feature>
<evidence type="ECO:0000313" key="2">
    <source>
        <dbReference type="EMBL" id="MED6140951.1"/>
    </source>
</evidence>
<keyword evidence="3" id="KW-1185">Reference proteome</keyword>
<gene>
    <name evidence="2" type="ORF">PIB30_098608</name>
</gene>
<dbReference type="Proteomes" id="UP001341840">
    <property type="component" value="Unassembled WGS sequence"/>
</dbReference>
<organism evidence="2 3">
    <name type="scientific">Stylosanthes scabra</name>
    <dbReference type="NCBI Taxonomy" id="79078"/>
    <lineage>
        <taxon>Eukaryota</taxon>
        <taxon>Viridiplantae</taxon>
        <taxon>Streptophyta</taxon>
        <taxon>Embryophyta</taxon>
        <taxon>Tracheophyta</taxon>
        <taxon>Spermatophyta</taxon>
        <taxon>Magnoliopsida</taxon>
        <taxon>eudicotyledons</taxon>
        <taxon>Gunneridae</taxon>
        <taxon>Pentapetalae</taxon>
        <taxon>rosids</taxon>
        <taxon>fabids</taxon>
        <taxon>Fabales</taxon>
        <taxon>Fabaceae</taxon>
        <taxon>Papilionoideae</taxon>
        <taxon>50 kb inversion clade</taxon>
        <taxon>dalbergioids sensu lato</taxon>
        <taxon>Dalbergieae</taxon>
        <taxon>Pterocarpus clade</taxon>
        <taxon>Stylosanthes</taxon>
    </lineage>
</organism>
<reference evidence="2 3" key="1">
    <citation type="journal article" date="2023" name="Plants (Basel)">
        <title>Bridging the Gap: Combining Genomics and Transcriptomics Approaches to Understand Stylosanthes scabra, an Orphan Legume from the Brazilian Caatinga.</title>
        <authorList>
            <person name="Ferreira-Neto J.R.C."/>
            <person name="da Silva M.D."/>
            <person name="Binneck E."/>
            <person name="de Melo N.F."/>
            <person name="da Silva R.H."/>
            <person name="de Melo A.L.T.M."/>
            <person name="Pandolfi V."/>
            <person name="Bustamante F.O."/>
            <person name="Brasileiro-Vidal A.C."/>
            <person name="Benko-Iseppon A.M."/>
        </authorList>
    </citation>
    <scope>NUCLEOTIDE SEQUENCE [LARGE SCALE GENOMIC DNA]</scope>
    <source>
        <tissue evidence="2">Leaves</tissue>
    </source>
</reference>
<comment type="caution">
    <text evidence="2">The sequence shown here is derived from an EMBL/GenBank/DDBJ whole genome shotgun (WGS) entry which is preliminary data.</text>
</comment>
<feature type="compositionally biased region" description="Acidic residues" evidence="1">
    <location>
        <begin position="70"/>
        <end position="119"/>
    </location>
</feature>